<dbReference type="AlphaFoldDB" id="A0AAV9X4D5"/>
<feature type="transmembrane region" description="Helical" evidence="2">
    <location>
        <begin position="200"/>
        <end position="223"/>
    </location>
</feature>
<evidence type="ECO:0000256" key="1">
    <source>
        <dbReference type="SAM" id="MobiDB-lite"/>
    </source>
</evidence>
<evidence type="ECO:0000256" key="2">
    <source>
        <dbReference type="SAM" id="Phobius"/>
    </source>
</evidence>
<keyword evidence="4" id="KW-1185">Reference proteome</keyword>
<feature type="region of interest" description="Disordered" evidence="1">
    <location>
        <begin position="247"/>
        <end position="281"/>
    </location>
</feature>
<sequence>MFNMFGSFLTTILTIIFIGLSSLSVIAFLLIRKYNLPVPLLLSLLSTSLPFLDLVLAPFTASSFASSQQKQPQSSHRTRKSKKPLSTLLYTANLLILILQTVSLTSNSTSLSPELQQCTLQQTWQKWYSTKQGDTIKEVQDSLACCGFNGVLDMPYPFPHKPKKDEDPKSEVPQDTCAKSYGPKARPCGVLWQGKMSKVAALYVAVSAVLAFWKFVFLVLAWGRPDILATLFKSKPNDTDYRIIEEVNDEGDEGDEEDSRKITNGESGRITNGVNGHSHLNSETSRLIMAREYGAIDSTDGEQGGDDTGIGSSNRPSGGRVNVAFDSDSNAWGGEADRRGGYD</sequence>
<dbReference type="EMBL" id="JAVHJO010000010">
    <property type="protein sequence ID" value="KAK6535475.1"/>
    <property type="molecule type" value="Genomic_DNA"/>
</dbReference>
<organism evidence="3 4">
    <name type="scientific">Orbilia ellipsospora</name>
    <dbReference type="NCBI Taxonomy" id="2528407"/>
    <lineage>
        <taxon>Eukaryota</taxon>
        <taxon>Fungi</taxon>
        <taxon>Dikarya</taxon>
        <taxon>Ascomycota</taxon>
        <taxon>Pezizomycotina</taxon>
        <taxon>Orbiliomycetes</taxon>
        <taxon>Orbiliales</taxon>
        <taxon>Orbiliaceae</taxon>
        <taxon>Orbilia</taxon>
    </lineage>
</organism>
<feature type="transmembrane region" description="Helical" evidence="2">
    <location>
        <begin position="12"/>
        <end position="31"/>
    </location>
</feature>
<keyword evidence="2" id="KW-0812">Transmembrane</keyword>
<dbReference type="GO" id="GO:0016020">
    <property type="term" value="C:membrane"/>
    <property type="evidence" value="ECO:0007669"/>
    <property type="project" value="InterPro"/>
</dbReference>
<feature type="transmembrane region" description="Helical" evidence="2">
    <location>
        <begin position="87"/>
        <end position="105"/>
    </location>
</feature>
<reference evidence="3 4" key="1">
    <citation type="submission" date="2019-10" db="EMBL/GenBank/DDBJ databases">
        <authorList>
            <person name="Palmer J.M."/>
        </authorList>
    </citation>
    <scope>NUCLEOTIDE SEQUENCE [LARGE SCALE GENOMIC DNA]</scope>
    <source>
        <strain evidence="3 4">TWF694</strain>
    </source>
</reference>
<proteinExistence type="predicted"/>
<dbReference type="InterPro" id="IPR008952">
    <property type="entry name" value="Tetraspanin_EC2_sf"/>
</dbReference>
<comment type="caution">
    <text evidence="3">The sequence shown here is derived from an EMBL/GenBank/DDBJ whole genome shotgun (WGS) entry which is preliminary data.</text>
</comment>
<feature type="region of interest" description="Disordered" evidence="1">
    <location>
        <begin position="295"/>
        <end position="343"/>
    </location>
</feature>
<feature type="transmembrane region" description="Helical" evidence="2">
    <location>
        <begin position="43"/>
        <end position="66"/>
    </location>
</feature>
<dbReference type="Proteomes" id="UP001365542">
    <property type="component" value="Unassembled WGS sequence"/>
</dbReference>
<feature type="compositionally biased region" description="Polar residues" evidence="1">
    <location>
        <begin position="264"/>
        <end position="281"/>
    </location>
</feature>
<name>A0AAV9X4D5_9PEZI</name>
<gene>
    <name evidence="3" type="ORF">TWF694_001931</name>
</gene>
<keyword evidence="2" id="KW-0472">Membrane</keyword>
<evidence type="ECO:0000313" key="4">
    <source>
        <dbReference type="Proteomes" id="UP001365542"/>
    </source>
</evidence>
<evidence type="ECO:0000313" key="3">
    <source>
        <dbReference type="EMBL" id="KAK6535475.1"/>
    </source>
</evidence>
<protein>
    <recommendedName>
        <fullName evidence="5">Tetraspanin Tsp3</fullName>
    </recommendedName>
</protein>
<keyword evidence="2" id="KW-1133">Transmembrane helix</keyword>
<accession>A0AAV9X4D5</accession>
<evidence type="ECO:0008006" key="5">
    <source>
        <dbReference type="Google" id="ProtNLM"/>
    </source>
</evidence>
<dbReference type="SUPFAM" id="SSF48652">
    <property type="entry name" value="Tetraspanin"/>
    <property type="match status" value="1"/>
</dbReference>
<feature type="compositionally biased region" description="Acidic residues" evidence="1">
    <location>
        <begin position="247"/>
        <end position="257"/>
    </location>
</feature>